<proteinExistence type="predicted"/>
<sequence length="514" mass="52793">MVAQLLSLRWQVYLGTLRRSVWQTIGAVVAMLYALSLGGLLAVAGLVGGLRSDLSAEVVVGGAILVLVWTVGPLVAFGLDDTFDPRRLAPFPLSRRDLMVGSSVATLLGPGGIFTVVAALGLVLAWVTEPAALLAALVGVPLGVTTAVLGGRATTTAARPLVEGRRGRDLAVVVAVLLVSVVAPAILLVDSISITPETVAGTAAWASWTPFGAAFALPADVAAGAWAALAGHLVIALATPALLVLWWRRSLTTQLTRPARASAGHGKGLGVLGRVPDSPVGAVLARCLTYWVRDPRYATSLISVPVLVVIVAVLAGDGPWLLVAGPLVAWTCGWAISVDIALDSTAFWTHVAAPMRWTDDRWGRVVAIGVPGALLTLVTTLWTLGRADRWDMAPALLGVGAATLLASLGLASLVSALVVFPVNQPGDNPFGAKQGGSMGMMLSQMLGTLALAVVLAPAAVLTVLAIVRGSVALGWAAAVVGIALGVVVLLVGVRFGARRLDARAPELLTRLASF</sequence>
<organism evidence="2 3">
    <name type="scientific">Flavimobilis rhizosphaerae</name>
    <dbReference type="NCBI Taxonomy" id="2775421"/>
    <lineage>
        <taxon>Bacteria</taxon>
        <taxon>Bacillati</taxon>
        <taxon>Actinomycetota</taxon>
        <taxon>Actinomycetes</taxon>
        <taxon>Micrococcales</taxon>
        <taxon>Jonesiaceae</taxon>
        <taxon>Flavimobilis</taxon>
    </lineage>
</organism>
<protein>
    <recommendedName>
        <fullName evidence="4">ABC-2 type transport system permease protein</fullName>
    </recommendedName>
</protein>
<reference evidence="2 3" key="1">
    <citation type="submission" date="2020-09" db="EMBL/GenBank/DDBJ databases">
        <title>Flavimobilis rhizosphaerae sp. nov., isolated from rhizosphere soil of Spartina alterniflora.</title>
        <authorList>
            <person name="Hanqin C."/>
        </authorList>
    </citation>
    <scope>NUCLEOTIDE SEQUENCE [LARGE SCALE GENOMIC DNA]</scope>
    <source>
        <strain evidence="2 3">GY 10621</strain>
    </source>
</reference>
<feature type="transmembrane region" description="Helical" evidence="1">
    <location>
        <begin position="225"/>
        <end position="247"/>
    </location>
</feature>
<keyword evidence="1" id="KW-0812">Transmembrane</keyword>
<dbReference type="EMBL" id="JACZDF010000003">
    <property type="protein sequence ID" value="MBD9699325.1"/>
    <property type="molecule type" value="Genomic_DNA"/>
</dbReference>
<feature type="transmembrane region" description="Helical" evidence="1">
    <location>
        <begin position="170"/>
        <end position="189"/>
    </location>
</feature>
<gene>
    <name evidence="2" type="ORF">IGS67_07445</name>
</gene>
<name>A0ABR9DTK5_9MICO</name>
<feature type="transmembrane region" description="Helical" evidence="1">
    <location>
        <begin position="100"/>
        <end position="125"/>
    </location>
</feature>
<feature type="transmembrane region" description="Helical" evidence="1">
    <location>
        <begin position="396"/>
        <end position="420"/>
    </location>
</feature>
<feature type="transmembrane region" description="Helical" evidence="1">
    <location>
        <begin position="58"/>
        <end position="79"/>
    </location>
</feature>
<evidence type="ECO:0000313" key="2">
    <source>
        <dbReference type="EMBL" id="MBD9699325.1"/>
    </source>
</evidence>
<feature type="transmembrane region" description="Helical" evidence="1">
    <location>
        <begin position="321"/>
        <end position="342"/>
    </location>
</feature>
<feature type="transmembrane region" description="Helical" evidence="1">
    <location>
        <begin position="21"/>
        <end position="46"/>
    </location>
</feature>
<accession>A0ABR9DTK5</accession>
<feature type="transmembrane region" description="Helical" evidence="1">
    <location>
        <begin position="297"/>
        <end position="315"/>
    </location>
</feature>
<keyword evidence="1" id="KW-0472">Membrane</keyword>
<feature type="transmembrane region" description="Helical" evidence="1">
    <location>
        <begin position="362"/>
        <end position="384"/>
    </location>
</feature>
<feature type="transmembrane region" description="Helical" evidence="1">
    <location>
        <begin position="131"/>
        <end position="149"/>
    </location>
</feature>
<feature type="transmembrane region" description="Helical" evidence="1">
    <location>
        <begin position="441"/>
        <end position="467"/>
    </location>
</feature>
<evidence type="ECO:0000256" key="1">
    <source>
        <dbReference type="SAM" id="Phobius"/>
    </source>
</evidence>
<comment type="caution">
    <text evidence="2">The sequence shown here is derived from an EMBL/GenBank/DDBJ whole genome shotgun (WGS) entry which is preliminary data.</text>
</comment>
<feature type="transmembrane region" description="Helical" evidence="1">
    <location>
        <begin position="473"/>
        <end position="493"/>
    </location>
</feature>
<keyword evidence="3" id="KW-1185">Reference proteome</keyword>
<dbReference type="Proteomes" id="UP000642107">
    <property type="component" value="Unassembled WGS sequence"/>
</dbReference>
<evidence type="ECO:0008006" key="4">
    <source>
        <dbReference type="Google" id="ProtNLM"/>
    </source>
</evidence>
<keyword evidence="1" id="KW-1133">Transmembrane helix</keyword>
<dbReference type="RefSeq" id="WP_192279281.1">
    <property type="nucleotide sequence ID" value="NZ_JACZDF010000003.1"/>
</dbReference>
<evidence type="ECO:0000313" key="3">
    <source>
        <dbReference type="Proteomes" id="UP000642107"/>
    </source>
</evidence>